<name>A0A364JSB6_9HYPH</name>
<organism evidence="11 12">
    <name type="scientific">Falsochrobactrum ovis</name>
    <dbReference type="NCBI Taxonomy" id="1293442"/>
    <lineage>
        <taxon>Bacteria</taxon>
        <taxon>Pseudomonadati</taxon>
        <taxon>Pseudomonadota</taxon>
        <taxon>Alphaproteobacteria</taxon>
        <taxon>Hyphomicrobiales</taxon>
        <taxon>Brucellaceae</taxon>
        <taxon>Falsochrobactrum</taxon>
    </lineage>
</organism>
<comment type="subunit">
    <text evidence="9">The complex comprises the extracytoplasmic solute receptor protein and the two transmembrane proteins.</text>
</comment>
<feature type="transmembrane region" description="Helical" evidence="9">
    <location>
        <begin position="120"/>
        <end position="140"/>
    </location>
</feature>
<evidence type="ECO:0000256" key="9">
    <source>
        <dbReference type="RuleBase" id="RU369079"/>
    </source>
</evidence>
<feature type="transmembrane region" description="Helical" evidence="9">
    <location>
        <begin position="82"/>
        <end position="100"/>
    </location>
</feature>
<evidence type="ECO:0000313" key="11">
    <source>
        <dbReference type="EMBL" id="RAK25919.1"/>
    </source>
</evidence>
<keyword evidence="5 9" id="KW-0812">Transmembrane</keyword>
<sequence>MKIFEKLIDWLASAPLFVLLALFNAAVVMRYWVNQPIQWTEEIAGLLMIWIVMLGSVAAERDQQHLHIPMLVDAFPAKIRDLINAIVGIASGLFLLYVSYAGYKLAIGAQFKVTSVLRVSYFWIDIAVPVGFVIIAFYMFSGAFKTLRAAFAGDKA</sequence>
<comment type="caution">
    <text evidence="11">The sequence shown here is derived from an EMBL/GenBank/DDBJ whole genome shotgun (WGS) entry which is preliminary data.</text>
</comment>
<dbReference type="PANTHER" id="PTHR35011">
    <property type="entry name" value="2,3-DIKETO-L-GULONATE TRAP TRANSPORTER SMALL PERMEASE PROTEIN YIAM"/>
    <property type="match status" value="1"/>
</dbReference>
<dbReference type="GO" id="GO:0022857">
    <property type="term" value="F:transmembrane transporter activity"/>
    <property type="evidence" value="ECO:0007669"/>
    <property type="project" value="UniProtKB-UniRule"/>
</dbReference>
<reference evidence="11 12" key="1">
    <citation type="submission" date="2018-06" db="EMBL/GenBank/DDBJ databases">
        <title>Genomic Encyclopedia of Type Strains, Phase IV (KMG-IV): sequencing the most valuable type-strain genomes for metagenomic binning, comparative biology and taxonomic classification.</title>
        <authorList>
            <person name="Goeker M."/>
        </authorList>
    </citation>
    <scope>NUCLEOTIDE SEQUENCE [LARGE SCALE GENOMIC DNA]</scope>
    <source>
        <strain evidence="11 12">DSM 26720</strain>
    </source>
</reference>
<feature type="domain" description="Tripartite ATP-independent periplasmic transporters DctQ component" evidence="10">
    <location>
        <begin position="21"/>
        <end position="147"/>
    </location>
</feature>
<evidence type="ECO:0000259" key="10">
    <source>
        <dbReference type="Pfam" id="PF04290"/>
    </source>
</evidence>
<evidence type="ECO:0000256" key="6">
    <source>
        <dbReference type="ARBA" id="ARBA00022989"/>
    </source>
</evidence>
<dbReference type="OrthoDB" id="4964541at2"/>
<keyword evidence="4 9" id="KW-0997">Cell inner membrane</keyword>
<accession>A0A364JSB6</accession>
<comment type="similarity">
    <text evidence="8 9">Belongs to the TRAP transporter small permease family.</text>
</comment>
<evidence type="ECO:0000256" key="7">
    <source>
        <dbReference type="ARBA" id="ARBA00023136"/>
    </source>
</evidence>
<dbReference type="Pfam" id="PF04290">
    <property type="entry name" value="DctQ"/>
    <property type="match status" value="1"/>
</dbReference>
<comment type="function">
    <text evidence="9">Part of the tripartite ATP-independent periplasmic (TRAP) transport system.</text>
</comment>
<keyword evidence="12" id="KW-1185">Reference proteome</keyword>
<dbReference type="GO" id="GO:0005886">
    <property type="term" value="C:plasma membrane"/>
    <property type="evidence" value="ECO:0007669"/>
    <property type="project" value="UniProtKB-SubCell"/>
</dbReference>
<keyword evidence="2 9" id="KW-0813">Transport</keyword>
<evidence type="ECO:0000256" key="1">
    <source>
        <dbReference type="ARBA" id="ARBA00004429"/>
    </source>
</evidence>
<proteinExistence type="inferred from homology"/>
<dbReference type="Proteomes" id="UP000249453">
    <property type="component" value="Unassembled WGS sequence"/>
</dbReference>
<evidence type="ECO:0000313" key="12">
    <source>
        <dbReference type="Proteomes" id="UP000249453"/>
    </source>
</evidence>
<evidence type="ECO:0000256" key="8">
    <source>
        <dbReference type="ARBA" id="ARBA00038436"/>
    </source>
</evidence>
<keyword evidence="6 9" id="KW-1133">Transmembrane helix</keyword>
<evidence type="ECO:0000256" key="3">
    <source>
        <dbReference type="ARBA" id="ARBA00022475"/>
    </source>
</evidence>
<keyword evidence="3" id="KW-1003">Cell membrane</keyword>
<dbReference type="InterPro" id="IPR055348">
    <property type="entry name" value="DctQ"/>
</dbReference>
<evidence type="ECO:0000256" key="5">
    <source>
        <dbReference type="ARBA" id="ARBA00022692"/>
    </source>
</evidence>
<protein>
    <recommendedName>
        <fullName evidence="9">TRAP transporter small permease protein</fullName>
    </recommendedName>
</protein>
<dbReference type="EMBL" id="QLMK01000018">
    <property type="protein sequence ID" value="RAK25919.1"/>
    <property type="molecule type" value="Genomic_DNA"/>
</dbReference>
<feature type="transmembrane region" description="Helical" evidence="9">
    <location>
        <begin position="43"/>
        <end position="61"/>
    </location>
</feature>
<comment type="subcellular location">
    <subcellularLocation>
        <location evidence="1 9">Cell inner membrane</location>
        <topology evidence="1 9">Multi-pass membrane protein</topology>
    </subcellularLocation>
</comment>
<gene>
    <name evidence="11" type="ORF">C7374_11836</name>
</gene>
<dbReference type="PANTHER" id="PTHR35011:SF2">
    <property type="entry name" value="2,3-DIKETO-L-GULONATE TRAP TRANSPORTER SMALL PERMEASE PROTEIN YIAM"/>
    <property type="match status" value="1"/>
</dbReference>
<evidence type="ECO:0000256" key="4">
    <source>
        <dbReference type="ARBA" id="ARBA00022519"/>
    </source>
</evidence>
<keyword evidence="7 9" id="KW-0472">Membrane</keyword>
<evidence type="ECO:0000256" key="2">
    <source>
        <dbReference type="ARBA" id="ARBA00022448"/>
    </source>
</evidence>
<dbReference type="GO" id="GO:0015740">
    <property type="term" value="P:C4-dicarboxylate transport"/>
    <property type="evidence" value="ECO:0007669"/>
    <property type="project" value="TreeGrafter"/>
</dbReference>
<feature type="transmembrane region" description="Helical" evidence="9">
    <location>
        <begin position="7"/>
        <end position="31"/>
    </location>
</feature>
<dbReference type="AlphaFoldDB" id="A0A364JSB6"/>
<dbReference type="InterPro" id="IPR007387">
    <property type="entry name" value="TRAP_DctQ"/>
</dbReference>
<dbReference type="RefSeq" id="WP_111576274.1">
    <property type="nucleotide sequence ID" value="NZ_JBHEEY010000018.1"/>
</dbReference>